<feature type="chain" id="PRO_5032315027" evidence="3">
    <location>
        <begin position="20"/>
        <end position="296"/>
    </location>
</feature>
<dbReference type="PANTHER" id="PTHR10380:SF2">
    <property type="entry name" value="AGAP003037-PA"/>
    <property type="match status" value="1"/>
</dbReference>
<sequence>MNTWGAIYLFAFCLCYVTAQLPPRLQIPGAVIAGARPSPLRSQGGPGPRLRRPNVIPSAPREVRPVVEDVEEPNYPAPASAFDNEVNKLGLSVLQTAVRDAAGEEESASPLPFRPERPVPIGRDQVREKPQRPSPPPPPPSRPTIRQEFRDDPPPRPVPVRQASRPAPAPQTFRAAPKPRPQNLEDEEDLNERRRRPVAQILRKYRTDNEDGSITWGFENDDGTFKEETLGADCIIRGKYGYVDPDGVKREFTYETGNKCDEPEEEEQELLPQKPNLPQIKNRPQSQYKPAPQFVN</sequence>
<dbReference type="GO" id="GO:0008010">
    <property type="term" value="F:structural constituent of chitin-based larval cuticle"/>
    <property type="evidence" value="ECO:0007669"/>
    <property type="project" value="TreeGrafter"/>
</dbReference>
<dbReference type="AlphaFoldDB" id="A0A834M7V4"/>
<evidence type="ECO:0000256" key="1">
    <source>
        <dbReference type="PROSITE-ProRule" id="PRU00497"/>
    </source>
</evidence>
<protein>
    <submittedName>
        <fullName evidence="4">Uncharacterized protein</fullName>
    </submittedName>
</protein>
<dbReference type="GO" id="GO:0062129">
    <property type="term" value="C:chitin-based extracellular matrix"/>
    <property type="evidence" value="ECO:0007669"/>
    <property type="project" value="TreeGrafter"/>
</dbReference>
<accession>A0A834M7V4</accession>
<dbReference type="InterPro" id="IPR050468">
    <property type="entry name" value="Cuticle_Struct_Prot"/>
</dbReference>
<keyword evidence="3" id="KW-0732">Signal</keyword>
<evidence type="ECO:0000256" key="3">
    <source>
        <dbReference type="SAM" id="SignalP"/>
    </source>
</evidence>
<dbReference type="OrthoDB" id="7222477at2759"/>
<proteinExistence type="predicted"/>
<feature type="region of interest" description="Disordered" evidence="2">
    <location>
        <begin position="37"/>
        <end position="58"/>
    </location>
</feature>
<feature type="compositionally biased region" description="Pro residues" evidence="2">
    <location>
        <begin position="132"/>
        <end position="142"/>
    </location>
</feature>
<feature type="region of interest" description="Disordered" evidence="2">
    <location>
        <begin position="258"/>
        <end position="296"/>
    </location>
</feature>
<dbReference type="PANTHER" id="PTHR10380">
    <property type="entry name" value="CUTICLE PROTEIN"/>
    <property type="match status" value="1"/>
</dbReference>
<comment type="caution">
    <text evidence="4">The sequence shown here is derived from an EMBL/GenBank/DDBJ whole genome shotgun (WGS) entry which is preliminary data.</text>
</comment>
<keyword evidence="5" id="KW-1185">Reference proteome</keyword>
<reference evidence="4" key="1">
    <citation type="submission" date="2020-08" db="EMBL/GenBank/DDBJ databases">
        <title>Genome sequencing and assembly of the red palm weevil Rhynchophorus ferrugineus.</title>
        <authorList>
            <person name="Dias G.B."/>
            <person name="Bergman C.M."/>
            <person name="Manee M."/>
        </authorList>
    </citation>
    <scope>NUCLEOTIDE SEQUENCE</scope>
    <source>
        <strain evidence="4">AA-2017</strain>
        <tissue evidence="4">Whole larva</tissue>
    </source>
</reference>
<evidence type="ECO:0000313" key="5">
    <source>
        <dbReference type="Proteomes" id="UP000625711"/>
    </source>
</evidence>
<organism evidence="4 5">
    <name type="scientific">Rhynchophorus ferrugineus</name>
    <name type="common">Red palm weevil</name>
    <name type="synonym">Curculio ferrugineus</name>
    <dbReference type="NCBI Taxonomy" id="354439"/>
    <lineage>
        <taxon>Eukaryota</taxon>
        <taxon>Metazoa</taxon>
        <taxon>Ecdysozoa</taxon>
        <taxon>Arthropoda</taxon>
        <taxon>Hexapoda</taxon>
        <taxon>Insecta</taxon>
        <taxon>Pterygota</taxon>
        <taxon>Neoptera</taxon>
        <taxon>Endopterygota</taxon>
        <taxon>Coleoptera</taxon>
        <taxon>Polyphaga</taxon>
        <taxon>Cucujiformia</taxon>
        <taxon>Curculionidae</taxon>
        <taxon>Dryophthorinae</taxon>
        <taxon>Rhynchophorus</taxon>
    </lineage>
</organism>
<dbReference type="PROSITE" id="PS51155">
    <property type="entry name" value="CHIT_BIND_RR_2"/>
    <property type="match status" value="1"/>
</dbReference>
<evidence type="ECO:0000256" key="2">
    <source>
        <dbReference type="SAM" id="MobiDB-lite"/>
    </source>
</evidence>
<feature type="compositionally biased region" description="Basic and acidic residues" evidence="2">
    <location>
        <begin position="145"/>
        <end position="154"/>
    </location>
</feature>
<evidence type="ECO:0000313" key="4">
    <source>
        <dbReference type="EMBL" id="KAF7268244.1"/>
    </source>
</evidence>
<gene>
    <name evidence="4" type="ORF">GWI33_018607</name>
</gene>
<keyword evidence="1" id="KW-0193">Cuticle</keyword>
<dbReference type="Proteomes" id="UP000625711">
    <property type="component" value="Unassembled WGS sequence"/>
</dbReference>
<dbReference type="InterPro" id="IPR000618">
    <property type="entry name" value="Insect_cuticle"/>
</dbReference>
<name>A0A834M7V4_RHYFE</name>
<dbReference type="Pfam" id="PF00379">
    <property type="entry name" value="Chitin_bind_4"/>
    <property type="match status" value="1"/>
</dbReference>
<dbReference type="EMBL" id="JAACXV010014337">
    <property type="protein sequence ID" value="KAF7268244.1"/>
    <property type="molecule type" value="Genomic_DNA"/>
</dbReference>
<feature type="compositionally biased region" description="Low complexity" evidence="2">
    <location>
        <begin position="270"/>
        <end position="279"/>
    </location>
</feature>
<feature type="signal peptide" evidence="3">
    <location>
        <begin position="1"/>
        <end position="19"/>
    </location>
</feature>
<feature type="region of interest" description="Disordered" evidence="2">
    <location>
        <begin position="100"/>
        <end position="197"/>
    </location>
</feature>